<keyword evidence="6 12" id="KW-0032">Aminotransferase</keyword>
<evidence type="ECO:0000256" key="9">
    <source>
        <dbReference type="ARBA" id="ARBA00022962"/>
    </source>
</evidence>
<accession>A0A0W8E3N8</accession>
<keyword evidence="7 12" id="KW-0808">Transferase</keyword>
<dbReference type="InterPro" id="IPR001347">
    <property type="entry name" value="SIS_dom"/>
</dbReference>
<dbReference type="CDD" id="cd05008">
    <property type="entry name" value="SIS_GlmS_GlmD_1"/>
    <property type="match status" value="1"/>
</dbReference>
<dbReference type="InterPro" id="IPR035466">
    <property type="entry name" value="GlmS/AgaS_SIS"/>
</dbReference>
<evidence type="ECO:0000256" key="7">
    <source>
        <dbReference type="ARBA" id="ARBA00022679"/>
    </source>
</evidence>
<reference evidence="12" key="1">
    <citation type="journal article" date="2015" name="Proc. Natl. Acad. Sci. U.S.A.">
        <title>Networks of energetic and metabolic interactions define dynamics in microbial communities.</title>
        <authorList>
            <person name="Embree M."/>
            <person name="Liu J.K."/>
            <person name="Al-Bassam M.M."/>
            <person name="Zengler K."/>
        </authorList>
    </citation>
    <scope>NUCLEOTIDE SEQUENCE</scope>
</reference>
<dbReference type="CDD" id="cd00714">
    <property type="entry name" value="GFAT"/>
    <property type="match status" value="1"/>
</dbReference>
<evidence type="ECO:0000256" key="6">
    <source>
        <dbReference type="ARBA" id="ARBA00022576"/>
    </source>
</evidence>
<dbReference type="AlphaFoldDB" id="A0A0W8E3N8"/>
<evidence type="ECO:0000256" key="8">
    <source>
        <dbReference type="ARBA" id="ARBA00022737"/>
    </source>
</evidence>
<feature type="domain" description="SIS" evidence="11">
    <location>
        <begin position="282"/>
        <end position="421"/>
    </location>
</feature>
<dbReference type="FunFam" id="3.60.20.10:FF:000006">
    <property type="entry name" value="Glutamine--fructose-6-phosphate aminotransferase [isomerizing]"/>
    <property type="match status" value="1"/>
</dbReference>
<comment type="caution">
    <text evidence="12">The sequence shown here is derived from an EMBL/GenBank/DDBJ whole genome shotgun (WGS) entry which is preliminary data.</text>
</comment>
<sequence length="608" mass="66597">MCGIMGYTGRGNAVPVIIDGLAKLEYRGYDSSGIAMYNDGKIEVCKKKGRLAEMIDELGQQRCCNLGIGHTRWATHGVPSDANAHPHCDCTGKIALVHNGIIENYAQLRKDLIIEGHDFISETDTEVMAHLIEKYYTDSLEDAVRKALTQVRGSFAIVVICSDEPDKIVTAKKASPLIIGLGQGENYVASDIPAVLGLTSKVYIIEENEFAVITPETVVITNFEGQPIDKKVFEVTWDAVSAEKEGYEHFMLKEINEQPRAIRDTLAGKTLQSMVDLSGLEMDETFKKVGKVFIVACGTAYHAGLVGRLAIEKVARVPVETDIASEFRYRDVLWNPDDLMIVISQSGETADTLEALRKAKRHGVKVLAVTNVVGSSVAREADKVIYTHAGPEIAVASTKAYITQLAIMYLIAMYLGKIKGTCDESELQELGSQLFSIDSLVQKILDHEKECGKIKQLAEKYKAVQSTFFLGRGLDYAVAMEGALKLKEISYVHAEAYAAGELKHGPLALIHDGVPVLALISQDELVEKSMSNIKEVKARGAVVVAVCKESLQEECQECDDQILLPNINPILAPIVSVVPLQLFAYYMAIFRGADVDKPRNLAKSVTVE</sequence>
<dbReference type="InterPro" id="IPR029055">
    <property type="entry name" value="Ntn_hydrolases_N"/>
</dbReference>
<evidence type="ECO:0000256" key="4">
    <source>
        <dbReference type="ARBA" id="ARBA00016090"/>
    </source>
</evidence>
<evidence type="ECO:0000256" key="5">
    <source>
        <dbReference type="ARBA" id="ARBA00022490"/>
    </source>
</evidence>
<dbReference type="EMBL" id="LNQE01001888">
    <property type="protein sequence ID" value="KUG03272.1"/>
    <property type="molecule type" value="Genomic_DNA"/>
</dbReference>
<dbReference type="CDD" id="cd05009">
    <property type="entry name" value="SIS_GlmS_GlmD_2"/>
    <property type="match status" value="1"/>
</dbReference>
<dbReference type="FunFam" id="3.40.50.10490:FF:000001">
    <property type="entry name" value="Glutamine--fructose-6-phosphate aminotransferase [isomerizing]"/>
    <property type="match status" value="1"/>
</dbReference>
<dbReference type="PROSITE" id="PS51464">
    <property type="entry name" value="SIS"/>
    <property type="match status" value="2"/>
</dbReference>
<dbReference type="Pfam" id="PF01380">
    <property type="entry name" value="SIS"/>
    <property type="match status" value="2"/>
</dbReference>
<dbReference type="PROSITE" id="PS51278">
    <property type="entry name" value="GATASE_TYPE_2"/>
    <property type="match status" value="1"/>
</dbReference>
<dbReference type="InterPro" id="IPR047084">
    <property type="entry name" value="GFAT_N"/>
</dbReference>
<dbReference type="EC" id="2.6.1.16" evidence="3"/>
<dbReference type="GO" id="GO:0005829">
    <property type="term" value="C:cytosol"/>
    <property type="evidence" value="ECO:0007669"/>
    <property type="project" value="TreeGrafter"/>
</dbReference>
<dbReference type="Pfam" id="PF13522">
    <property type="entry name" value="GATase_6"/>
    <property type="match status" value="1"/>
</dbReference>
<dbReference type="PANTHER" id="PTHR10937">
    <property type="entry name" value="GLUCOSAMINE--FRUCTOSE-6-PHOSPHATE AMINOTRANSFERASE, ISOMERIZING"/>
    <property type="match status" value="1"/>
</dbReference>
<comment type="subcellular location">
    <subcellularLocation>
        <location evidence="2">Cytoplasm</location>
    </subcellularLocation>
</comment>
<keyword evidence="8" id="KW-0677">Repeat</keyword>
<dbReference type="SUPFAM" id="SSF56235">
    <property type="entry name" value="N-terminal nucleophile aminohydrolases (Ntn hydrolases)"/>
    <property type="match status" value="1"/>
</dbReference>
<dbReference type="GO" id="GO:0004360">
    <property type="term" value="F:glutamine-fructose-6-phosphate transaminase (isomerizing) activity"/>
    <property type="evidence" value="ECO:0007669"/>
    <property type="project" value="UniProtKB-EC"/>
</dbReference>
<organism evidence="12">
    <name type="scientific">hydrocarbon metagenome</name>
    <dbReference type="NCBI Taxonomy" id="938273"/>
    <lineage>
        <taxon>unclassified sequences</taxon>
        <taxon>metagenomes</taxon>
        <taxon>ecological metagenomes</taxon>
    </lineage>
</organism>
<dbReference type="InterPro" id="IPR035490">
    <property type="entry name" value="GlmS/FrlB_SIS"/>
</dbReference>
<dbReference type="PANTHER" id="PTHR10937:SF0">
    <property type="entry name" value="GLUTAMINE--FRUCTOSE-6-PHOSPHATE TRANSAMINASE (ISOMERIZING)"/>
    <property type="match status" value="1"/>
</dbReference>
<dbReference type="FunFam" id="3.40.50.10490:FF:000022">
    <property type="entry name" value="Glutamine--fructose-6-phosphate aminotransferase [isomerizing]"/>
    <property type="match status" value="1"/>
</dbReference>
<dbReference type="HAMAP" id="MF_00164">
    <property type="entry name" value="GlmS"/>
    <property type="match status" value="1"/>
</dbReference>
<dbReference type="GO" id="GO:0006047">
    <property type="term" value="P:UDP-N-acetylglucosamine metabolic process"/>
    <property type="evidence" value="ECO:0007669"/>
    <property type="project" value="TreeGrafter"/>
</dbReference>
<evidence type="ECO:0000256" key="1">
    <source>
        <dbReference type="ARBA" id="ARBA00001031"/>
    </source>
</evidence>
<gene>
    <name evidence="12" type="ORF">ASZ90_019371</name>
</gene>
<dbReference type="Gene3D" id="3.40.50.10490">
    <property type="entry name" value="Glucose-6-phosphate isomerase like protein, domain 1"/>
    <property type="match status" value="2"/>
</dbReference>
<dbReference type="NCBIfam" id="NF001484">
    <property type="entry name" value="PRK00331.1"/>
    <property type="match status" value="1"/>
</dbReference>
<feature type="domain" description="Glutamine amidotransferase type-2" evidence="10">
    <location>
        <begin position="2"/>
        <end position="216"/>
    </location>
</feature>
<keyword evidence="9" id="KW-0315">Glutamine amidotransferase</keyword>
<name>A0A0W8E3N8_9ZZZZ</name>
<evidence type="ECO:0000256" key="3">
    <source>
        <dbReference type="ARBA" id="ARBA00012916"/>
    </source>
</evidence>
<proteinExistence type="inferred from homology"/>
<evidence type="ECO:0000259" key="11">
    <source>
        <dbReference type="PROSITE" id="PS51464"/>
    </source>
</evidence>
<comment type="catalytic activity">
    <reaction evidence="1">
        <text>D-fructose 6-phosphate + L-glutamine = D-glucosamine 6-phosphate + L-glutamate</text>
        <dbReference type="Rhea" id="RHEA:13237"/>
        <dbReference type="ChEBI" id="CHEBI:29985"/>
        <dbReference type="ChEBI" id="CHEBI:58359"/>
        <dbReference type="ChEBI" id="CHEBI:58725"/>
        <dbReference type="ChEBI" id="CHEBI:61527"/>
        <dbReference type="EC" id="2.6.1.16"/>
    </reaction>
</comment>
<dbReference type="GO" id="GO:0006002">
    <property type="term" value="P:fructose 6-phosphate metabolic process"/>
    <property type="evidence" value="ECO:0007669"/>
    <property type="project" value="TreeGrafter"/>
</dbReference>
<dbReference type="InterPro" id="IPR005855">
    <property type="entry name" value="GFAT"/>
</dbReference>
<dbReference type="InterPro" id="IPR017932">
    <property type="entry name" value="GATase_2_dom"/>
</dbReference>
<dbReference type="GO" id="GO:0097367">
    <property type="term" value="F:carbohydrate derivative binding"/>
    <property type="evidence" value="ECO:0007669"/>
    <property type="project" value="InterPro"/>
</dbReference>
<evidence type="ECO:0000259" key="10">
    <source>
        <dbReference type="PROSITE" id="PS51278"/>
    </source>
</evidence>
<feature type="domain" description="SIS" evidence="11">
    <location>
        <begin position="457"/>
        <end position="598"/>
    </location>
</feature>
<keyword evidence="5" id="KW-0963">Cytoplasm</keyword>
<dbReference type="GO" id="GO:0006487">
    <property type="term" value="P:protein N-linked glycosylation"/>
    <property type="evidence" value="ECO:0007669"/>
    <property type="project" value="TreeGrafter"/>
</dbReference>
<dbReference type="NCBIfam" id="TIGR01135">
    <property type="entry name" value="glmS"/>
    <property type="match status" value="1"/>
</dbReference>
<dbReference type="InterPro" id="IPR046348">
    <property type="entry name" value="SIS_dom_sf"/>
</dbReference>
<dbReference type="Gene3D" id="3.60.20.10">
    <property type="entry name" value="Glutamine Phosphoribosylpyrophosphate, subunit 1, domain 1"/>
    <property type="match status" value="1"/>
</dbReference>
<protein>
    <recommendedName>
        <fullName evidence="4">Glutamine--fructose-6-phosphate aminotransferase [isomerizing]</fullName>
        <ecNumber evidence="3">2.6.1.16</ecNumber>
    </recommendedName>
</protein>
<evidence type="ECO:0000313" key="12">
    <source>
        <dbReference type="EMBL" id="KUG03272.1"/>
    </source>
</evidence>
<evidence type="ECO:0000256" key="2">
    <source>
        <dbReference type="ARBA" id="ARBA00004496"/>
    </source>
</evidence>
<dbReference type="SUPFAM" id="SSF53697">
    <property type="entry name" value="SIS domain"/>
    <property type="match status" value="1"/>
</dbReference>